<dbReference type="EMBL" id="CP137314">
    <property type="protein sequence ID" value="WQF89945.1"/>
    <property type="molecule type" value="Genomic_DNA"/>
</dbReference>
<organism evidence="1 2">
    <name type="scientific">Colletotrichum destructivum</name>
    <dbReference type="NCBI Taxonomy" id="34406"/>
    <lineage>
        <taxon>Eukaryota</taxon>
        <taxon>Fungi</taxon>
        <taxon>Dikarya</taxon>
        <taxon>Ascomycota</taxon>
        <taxon>Pezizomycotina</taxon>
        <taxon>Sordariomycetes</taxon>
        <taxon>Hypocreomycetidae</taxon>
        <taxon>Glomerellales</taxon>
        <taxon>Glomerellaceae</taxon>
        <taxon>Colletotrichum</taxon>
        <taxon>Colletotrichum destructivum species complex</taxon>
    </lineage>
</organism>
<protein>
    <submittedName>
        <fullName evidence="1">Uncharacterized protein</fullName>
    </submittedName>
</protein>
<evidence type="ECO:0000313" key="2">
    <source>
        <dbReference type="Proteomes" id="UP001322277"/>
    </source>
</evidence>
<sequence length="161" mass="17631">MALHSDSWLDPVELEFSDMFLSLGWGASYSSLGQGNLRVQFCSLSDDEIKTQELAIVDASLVYEASSWPERGRPAATRSTFACSRMWELPGATFAVRTPKFRGSSTQLAPGLHIHGTVPAPLWTNSLRLFGASHPQRLCWVLFMPSSFGGPRHGLGVKSCT</sequence>
<dbReference type="KEGG" id="cdet:87951459"/>
<proteinExistence type="predicted"/>
<dbReference type="GeneID" id="87951459"/>
<name>A0AAX4J3M0_9PEZI</name>
<keyword evidence="2" id="KW-1185">Reference proteome</keyword>
<evidence type="ECO:0000313" key="1">
    <source>
        <dbReference type="EMBL" id="WQF89945.1"/>
    </source>
</evidence>
<accession>A0AAX4J3M0</accession>
<dbReference type="RefSeq" id="XP_062787166.1">
    <property type="nucleotide sequence ID" value="XM_062931115.1"/>
</dbReference>
<dbReference type="Proteomes" id="UP001322277">
    <property type="component" value="Chromosome 10"/>
</dbReference>
<dbReference type="AlphaFoldDB" id="A0AAX4J3M0"/>
<reference evidence="2" key="1">
    <citation type="journal article" date="2023" name="bioRxiv">
        <title>Complete genome of the Medicago anthracnose fungus, Colletotrichum destructivum, reveals a mini-chromosome-like region within a core chromosome.</title>
        <authorList>
            <person name="Lapalu N."/>
            <person name="Simon A."/>
            <person name="Lu A."/>
            <person name="Plaumann P.-L."/>
            <person name="Amselem J."/>
            <person name="Pigne S."/>
            <person name="Auger A."/>
            <person name="Koch C."/>
            <person name="Dallery J.-F."/>
            <person name="O'Connell R.J."/>
        </authorList>
    </citation>
    <scope>NUCLEOTIDE SEQUENCE [LARGE SCALE GENOMIC DNA]</scope>
    <source>
        <strain evidence="2">CBS 520.97</strain>
    </source>
</reference>
<gene>
    <name evidence="1" type="ORF">CDEST_14959</name>
</gene>